<organism evidence="6 7">
    <name type="scientific">Dentipellis fragilis</name>
    <dbReference type="NCBI Taxonomy" id="205917"/>
    <lineage>
        <taxon>Eukaryota</taxon>
        <taxon>Fungi</taxon>
        <taxon>Dikarya</taxon>
        <taxon>Basidiomycota</taxon>
        <taxon>Agaricomycotina</taxon>
        <taxon>Agaricomycetes</taxon>
        <taxon>Russulales</taxon>
        <taxon>Hericiaceae</taxon>
        <taxon>Dentipellis</taxon>
    </lineage>
</organism>
<keyword evidence="3" id="KW-0862">Zinc</keyword>
<name>A0A4Y9YDT8_9AGAM</name>
<gene>
    <name evidence="6" type="ORF">EVG20_g7329</name>
</gene>
<dbReference type="InterPro" id="IPR002893">
    <property type="entry name" value="Znf_MYND"/>
</dbReference>
<comment type="caution">
    <text evidence="6">The sequence shown here is derived from an EMBL/GenBank/DDBJ whole genome shotgun (WGS) entry which is preliminary data.</text>
</comment>
<dbReference type="STRING" id="205917.A0A4Y9YDT8"/>
<dbReference type="OrthoDB" id="3040823at2759"/>
<dbReference type="GO" id="GO:0008270">
    <property type="term" value="F:zinc ion binding"/>
    <property type="evidence" value="ECO:0007669"/>
    <property type="project" value="UniProtKB-KW"/>
</dbReference>
<evidence type="ECO:0000256" key="4">
    <source>
        <dbReference type="PROSITE-ProRule" id="PRU00134"/>
    </source>
</evidence>
<keyword evidence="2 4" id="KW-0863">Zinc-finger</keyword>
<sequence>MQNAQRDPKQLIKNARDGDITSLKTMLICVPSTPQLQTKEALEAVLIHLSESKLLETLRSTHSRSLLVKLTSRAEIAMTALGSFSTFIASSEVPLGPLIAEYWPGIFKWMQHVVDANMNSRMDNGERGQNLLKVASALYAITRDETVRSMVLTMPGIMKLSTLVWLSEGPMINSKSTAPPLPLCSTAFYHILHEATPALMDEFVNVAGGDANIIADITLKRLRYSLTSCTLPNAFDVISYIGVVDELTTRGTAPPAVRRAILSKSGVRLVTCALLRLSMMPLDPDDDNAVAVRVAVRCIVNFFDGGDGITNIRMAIQEGILRAFVNICSSFDALDEDVGKSILAMVGVTFPKYLLYHSVLLAIDAEMPQFDTQEYRMKIAQSPIRDAWYRMHKLAAERLIISWKYNDSVMGPQIMFCDNCQRPSQKDALKKCSRCHIVFYCTKECQVAGWKNGHKMACTQKTADQAKITLRKRDRTFIDRIAMRDACHNLPRLRHLAAEKLPEVPLAKLGVSIDYTCVPETYGVFALKSEDRSASYIDCLIPVGECCMTIRFVTKGSLWIEGERIRATGADADLAGFLKPSSEMDTLIDDIDTELARARFYSSLERP</sequence>
<dbReference type="PROSITE" id="PS01360">
    <property type="entry name" value="ZF_MYND_1"/>
    <property type="match status" value="1"/>
</dbReference>
<evidence type="ECO:0000256" key="3">
    <source>
        <dbReference type="ARBA" id="ARBA00022833"/>
    </source>
</evidence>
<evidence type="ECO:0000259" key="5">
    <source>
        <dbReference type="PROSITE" id="PS50865"/>
    </source>
</evidence>
<dbReference type="Gene3D" id="6.10.140.2220">
    <property type="match status" value="1"/>
</dbReference>
<proteinExistence type="predicted"/>
<feature type="domain" description="MYND-type" evidence="5">
    <location>
        <begin position="417"/>
        <end position="458"/>
    </location>
</feature>
<keyword evidence="1" id="KW-0479">Metal-binding</keyword>
<evidence type="ECO:0000256" key="1">
    <source>
        <dbReference type="ARBA" id="ARBA00022723"/>
    </source>
</evidence>
<keyword evidence="7" id="KW-1185">Reference proteome</keyword>
<dbReference type="EMBL" id="SEOQ01000549">
    <property type="protein sequence ID" value="TFY60694.1"/>
    <property type="molecule type" value="Genomic_DNA"/>
</dbReference>
<evidence type="ECO:0000313" key="6">
    <source>
        <dbReference type="EMBL" id="TFY60694.1"/>
    </source>
</evidence>
<dbReference type="AlphaFoldDB" id="A0A4Y9YDT8"/>
<dbReference type="PROSITE" id="PS50865">
    <property type="entry name" value="ZF_MYND_2"/>
    <property type="match status" value="1"/>
</dbReference>
<evidence type="ECO:0000313" key="7">
    <source>
        <dbReference type="Proteomes" id="UP000298327"/>
    </source>
</evidence>
<dbReference type="SUPFAM" id="SSF144232">
    <property type="entry name" value="HIT/MYND zinc finger-like"/>
    <property type="match status" value="1"/>
</dbReference>
<dbReference type="Proteomes" id="UP000298327">
    <property type="component" value="Unassembled WGS sequence"/>
</dbReference>
<accession>A0A4Y9YDT8</accession>
<evidence type="ECO:0000256" key="2">
    <source>
        <dbReference type="ARBA" id="ARBA00022771"/>
    </source>
</evidence>
<protein>
    <recommendedName>
        <fullName evidence="5">MYND-type domain-containing protein</fullName>
    </recommendedName>
</protein>
<dbReference type="Pfam" id="PF01753">
    <property type="entry name" value="zf-MYND"/>
    <property type="match status" value="1"/>
</dbReference>
<reference evidence="6 7" key="1">
    <citation type="submission" date="2019-02" db="EMBL/GenBank/DDBJ databases">
        <title>Genome sequencing of the rare red list fungi Dentipellis fragilis.</title>
        <authorList>
            <person name="Buettner E."/>
            <person name="Kellner H."/>
        </authorList>
    </citation>
    <scope>NUCLEOTIDE SEQUENCE [LARGE SCALE GENOMIC DNA]</scope>
    <source>
        <strain evidence="6 7">DSM 105465</strain>
    </source>
</reference>